<keyword evidence="14" id="KW-1185">Reference proteome</keyword>
<dbReference type="Gene3D" id="3.30.160.60">
    <property type="entry name" value="Classic Zinc Finger"/>
    <property type="match status" value="2"/>
</dbReference>
<evidence type="ECO:0000256" key="3">
    <source>
        <dbReference type="ARBA" id="ARBA00022723"/>
    </source>
</evidence>
<evidence type="ECO:0000256" key="10">
    <source>
        <dbReference type="ARBA" id="ARBA00023242"/>
    </source>
</evidence>
<reference evidence="13 14" key="1">
    <citation type="submission" date="2019-09" db="EMBL/GenBank/DDBJ databases">
        <title>Bird 10,000 Genomes (B10K) Project - Family phase.</title>
        <authorList>
            <person name="Zhang G."/>
        </authorList>
    </citation>
    <scope>NUCLEOTIDE SEQUENCE [LARGE SCALE GENOMIC DNA]</scope>
    <source>
        <strain evidence="13">B10K-DU-001-74</strain>
        <tissue evidence="13">Muscle</tissue>
    </source>
</reference>
<dbReference type="SUPFAM" id="SSF57667">
    <property type="entry name" value="beta-beta-alpha zinc fingers"/>
    <property type="match status" value="1"/>
</dbReference>
<dbReference type="GO" id="GO:0005634">
    <property type="term" value="C:nucleus"/>
    <property type="evidence" value="ECO:0007669"/>
    <property type="project" value="UniProtKB-SubCell"/>
</dbReference>
<organism evidence="13 14">
    <name type="scientific">Oenanthe oenanthe</name>
    <name type="common">Northern wheatear</name>
    <dbReference type="NCBI Taxonomy" id="279966"/>
    <lineage>
        <taxon>Eukaryota</taxon>
        <taxon>Metazoa</taxon>
        <taxon>Chordata</taxon>
        <taxon>Craniata</taxon>
        <taxon>Vertebrata</taxon>
        <taxon>Euteleostomi</taxon>
        <taxon>Archelosauria</taxon>
        <taxon>Archosauria</taxon>
        <taxon>Dinosauria</taxon>
        <taxon>Saurischia</taxon>
        <taxon>Theropoda</taxon>
        <taxon>Coelurosauria</taxon>
        <taxon>Aves</taxon>
        <taxon>Neognathae</taxon>
        <taxon>Neoaves</taxon>
        <taxon>Telluraves</taxon>
        <taxon>Australaves</taxon>
        <taxon>Passeriformes</taxon>
        <taxon>Muscicapidae</taxon>
        <taxon>Oenanthe</taxon>
    </lineage>
</organism>
<gene>
    <name evidence="13" type="primary">Znf501</name>
    <name evidence="13" type="ORF">OENOEN_R15557</name>
</gene>
<evidence type="ECO:0000256" key="8">
    <source>
        <dbReference type="ARBA" id="ARBA00023125"/>
    </source>
</evidence>
<evidence type="ECO:0000256" key="1">
    <source>
        <dbReference type="ARBA" id="ARBA00004123"/>
    </source>
</evidence>
<dbReference type="GO" id="GO:0008270">
    <property type="term" value="F:zinc ion binding"/>
    <property type="evidence" value="ECO:0007669"/>
    <property type="project" value="UniProtKB-KW"/>
</dbReference>
<dbReference type="Proteomes" id="UP000565754">
    <property type="component" value="Unassembled WGS sequence"/>
</dbReference>
<dbReference type="InterPro" id="IPR050826">
    <property type="entry name" value="Krueppel_C2H2_ZnFinger"/>
</dbReference>
<sequence length="70" mass="7772">KVHMEEQPQKYLECGKSFCQSSCLIHHQIIHTGEWPYRCREWVKSFSDSLTLSATSTCTPGNGPASVGSA</sequence>
<evidence type="ECO:0000313" key="13">
    <source>
        <dbReference type="EMBL" id="NXM90227.1"/>
    </source>
</evidence>
<dbReference type="EMBL" id="VXBF01013493">
    <property type="protein sequence ID" value="NXM90227.1"/>
    <property type="molecule type" value="Genomic_DNA"/>
</dbReference>
<evidence type="ECO:0000256" key="9">
    <source>
        <dbReference type="ARBA" id="ARBA00023163"/>
    </source>
</evidence>
<keyword evidence="4" id="KW-0677">Repeat</keyword>
<evidence type="ECO:0000259" key="12">
    <source>
        <dbReference type="PROSITE" id="PS50157"/>
    </source>
</evidence>
<evidence type="ECO:0000256" key="11">
    <source>
        <dbReference type="PROSITE-ProRule" id="PRU00042"/>
    </source>
</evidence>
<keyword evidence="7" id="KW-0805">Transcription regulation</keyword>
<keyword evidence="10" id="KW-0539">Nucleus</keyword>
<accession>A0A7L1ELH3</accession>
<feature type="non-terminal residue" evidence="13">
    <location>
        <position position="1"/>
    </location>
</feature>
<feature type="domain" description="C2H2-type" evidence="12">
    <location>
        <begin position="13"/>
        <end position="36"/>
    </location>
</feature>
<comment type="subcellular location">
    <subcellularLocation>
        <location evidence="1">Nucleus</location>
    </subcellularLocation>
</comment>
<name>A0A7L1ELH3_OENON</name>
<dbReference type="PROSITE" id="PS50157">
    <property type="entry name" value="ZINC_FINGER_C2H2_2"/>
    <property type="match status" value="1"/>
</dbReference>
<feature type="non-terminal residue" evidence="13">
    <location>
        <position position="70"/>
    </location>
</feature>
<comment type="similarity">
    <text evidence="2">Belongs to the krueppel C2H2-type zinc-finger protein family.</text>
</comment>
<proteinExistence type="inferred from homology"/>
<keyword evidence="8" id="KW-0238">DNA-binding</keyword>
<evidence type="ECO:0000256" key="4">
    <source>
        <dbReference type="ARBA" id="ARBA00022737"/>
    </source>
</evidence>
<evidence type="ECO:0000313" key="14">
    <source>
        <dbReference type="Proteomes" id="UP000565754"/>
    </source>
</evidence>
<evidence type="ECO:0000256" key="2">
    <source>
        <dbReference type="ARBA" id="ARBA00006991"/>
    </source>
</evidence>
<comment type="caution">
    <text evidence="13">The sequence shown here is derived from an EMBL/GenBank/DDBJ whole genome shotgun (WGS) entry which is preliminary data.</text>
</comment>
<evidence type="ECO:0000256" key="5">
    <source>
        <dbReference type="ARBA" id="ARBA00022771"/>
    </source>
</evidence>
<keyword evidence="3" id="KW-0479">Metal-binding</keyword>
<dbReference type="AlphaFoldDB" id="A0A7L1ELH3"/>
<keyword evidence="6" id="KW-0862">Zinc</keyword>
<protein>
    <submittedName>
        <fullName evidence="13">ZN501 protein</fullName>
    </submittedName>
</protein>
<dbReference type="GO" id="GO:0003677">
    <property type="term" value="F:DNA binding"/>
    <property type="evidence" value="ECO:0007669"/>
    <property type="project" value="UniProtKB-KW"/>
</dbReference>
<evidence type="ECO:0000256" key="6">
    <source>
        <dbReference type="ARBA" id="ARBA00022833"/>
    </source>
</evidence>
<dbReference type="InterPro" id="IPR036236">
    <property type="entry name" value="Znf_C2H2_sf"/>
</dbReference>
<keyword evidence="5 11" id="KW-0863">Zinc-finger</keyword>
<evidence type="ECO:0000256" key="7">
    <source>
        <dbReference type="ARBA" id="ARBA00023015"/>
    </source>
</evidence>
<dbReference type="InterPro" id="IPR013087">
    <property type="entry name" value="Znf_C2H2_type"/>
</dbReference>
<dbReference type="PANTHER" id="PTHR24377">
    <property type="entry name" value="IP01015P-RELATED"/>
    <property type="match status" value="1"/>
</dbReference>
<dbReference type="FunFam" id="3.30.160.60:FF:000620">
    <property type="entry name" value="Zinc finger protein 263"/>
    <property type="match status" value="1"/>
</dbReference>
<keyword evidence="9" id="KW-0804">Transcription</keyword>